<proteinExistence type="predicted"/>
<organism evidence="1">
    <name type="scientific">hydrothermal vent metagenome</name>
    <dbReference type="NCBI Taxonomy" id="652676"/>
    <lineage>
        <taxon>unclassified sequences</taxon>
        <taxon>metagenomes</taxon>
        <taxon>ecological metagenomes</taxon>
    </lineage>
</organism>
<dbReference type="AlphaFoldDB" id="A0A3B1BYJ9"/>
<dbReference type="InterPro" id="IPR008928">
    <property type="entry name" value="6-hairpin_glycosidase_sf"/>
</dbReference>
<sequence length="523" mass="60177">MQESLTGRYPGMFPRTVGGIVSLFLETGELDVSEKIINSTLEAMTVNDMERIPHVFLRQTNDLVPVYNGKELMQSETTVELHRFDHDQSGAIKFTAIDKPILAVEAAISLNGCKGVLKLTIRKDKDGEPIISVGIRAKQVNPGQLWQRFELTEPLVLNEGVEYFIQIEFDGYGYPIWYGLDNEPEQGGAYWFETRSSSPKWTYQKNHAPAFLVDFGKLRQKQVSKPYEIYDDWDQIDGQANVIMAWARLAEKRGHTEFEDRTYSLVAKLMDRTSDQPYFMIGEGQAVGTNLVQNIALEHSREGRYWHVWDILTQSVVGASLESMINIAHRRGDSKHVLRWQRRLQLLKQGVGQNLTRIVNGKKVYLEMRLPNSAGGVPFTGMGWLIFAPIMAQWEPLERQIMRNTVETMREKLLLEYKGEKYLAMEYDPNGKVHQEWIIGKGVGWEIDYSRQEKEYNRIIEWLDFLETFHTGELYSEFMLLDDDGNWLVGDGGNGEQSSWWCWAIARLRKDAGLPAVPERPKK</sequence>
<accession>A0A3B1BYJ9</accession>
<dbReference type="EMBL" id="UOGD01000028">
    <property type="protein sequence ID" value="VAX15770.1"/>
    <property type="molecule type" value="Genomic_DNA"/>
</dbReference>
<dbReference type="GO" id="GO:0005975">
    <property type="term" value="P:carbohydrate metabolic process"/>
    <property type="evidence" value="ECO:0007669"/>
    <property type="project" value="InterPro"/>
</dbReference>
<evidence type="ECO:0000313" key="1">
    <source>
        <dbReference type="EMBL" id="VAX15770.1"/>
    </source>
</evidence>
<protein>
    <submittedName>
        <fullName evidence="1">Uncharacterized protein</fullName>
    </submittedName>
</protein>
<gene>
    <name evidence="1" type="ORF">MNBD_IGNAVI01-490</name>
</gene>
<reference evidence="1" key="1">
    <citation type="submission" date="2018-06" db="EMBL/GenBank/DDBJ databases">
        <authorList>
            <person name="Zhirakovskaya E."/>
        </authorList>
    </citation>
    <scope>NUCLEOTIDE SEQUENCE</scope>
</reference>
<name>A0A3B1BYJ9_9ZZZZ</name>
<dbReference type="SUPFAM" id="SSF48208">
    <property type="entry name" value="Six-hairpin glycosidases"/>
    <property type="match status" value="1"/>
</dbReference>